<dbReference type="InterPro" id="IPR007314">
    <property type="entry name" value="Cofac_haem-bd_dom"/>
</dbReference>
<keyword evidence="4" id="KW-1185">Reference proteome</keyword>
<evidence type="ECO:0000313" key="3">
    <source>
        <dbReference type="EMBL" id="USR90728.1"/>
    </source>
</evidence>
<feature type="domain" description="Haem-binding uptake Tiki superfamily ChaN" evidence="2">
    <location>
        <begin position="43"/>
        <end position="252"/>
    </location>
</feature>
<dbReference type="Gene3D" id="3.40.50.11550">
    <property type="match status" value="1"/>
</dbReference>
<feature type="compositionally biased region" description="Acidic residues" evidence="1">
    <location>
        <begin position="291"/>
        <end position="301"/>
    </location>
</feature>
<keyword evidence="3" id="KW-0449">Lipoprotein</keyword>
<reference evidence="3" key="1">
    <citation type="submission" date="2022-06" db="EMBL/GenBank/DDBJ databases">
        <title>Genome sequence of Phormidium yuhuli AB48 isolated from an industrial photobioreactor environment.</title>
        <authorList>
            <person name="Qiu Y."/>
            <person name="Noonan A.J.C."/>
            <person name="Dofher K."/>
            <person name="Koch M."/>
            <person name="Kieft B."/>
            <person name="Lin X."/>
            <person name="Ziels R.M."/>
            <person name="Hallam S.J."/>
        </authorList>
    </citation>
    <scope>NUCLEOTIDE SEQUENCE</scope>
    <source>
        <strain evidence="3">AB48</strain>
    </source>
</reference>
<feature type="region of interest" description="Disordered" evidence="1">
    <location>
        <begin position="267"/>
        <end position="301"/>
    </location>
</feature>
<dbReference type="SUPFAM" id="SSF159501">
    <property type="entry name" value="EreA/ChaN-like"/>
    <property type="match status" value="1"/>
</dbReference>
<dbReference type="Proteomes" id="UP001056708">
    <property type="component" value="Chromosome"/>
</dbReference>
<evidence type="ECO:0000313" key="4">
    <source>
        <dbReference type="Proteomes" id="UP001056708"/>
    </source>
</evidence>
<organism evidence="3 4">
    <name type="scientific">Phormidium yuhuli AB48</name>
    <dbReference type="NCBI Taxonomy" id="2940671"/>
    <lineage>
        <taxon>Bacteria</taxon>
        <taxon>Bacillati</taxon>
        <taxon>Cyanobacteriota</taxon>
        <taxon>Cyanophyceae</taxon>
        <taxon>Oscillatoriophycideae</taxon>
        <taxon>Oscillatoriales</taxon>
        <taxon>Oscillatoriaceae</taxon>
        <taxon>Phormidium</taxon>
        <taxon>Phormidium yuhuli</taxon>
    </lineage>
</organism>
<dbReference type="EMBL" id="CP098611">
    <property type="protein sequence ID" value="USR90728.1"/>
    <property type="molecule type" value="Genomic_DNA"/>
</dbReference>
<accession>A0ABY5AP90</accession>
<dbReference type="Pfam" id="PF04187">
    <property type="entry name" value="Cofac_haem_bdg"/>
    <property type="match status" value="1"/>
</dbReference>
<dbReference type="CDD" id="cd14727">
    <property type="entry name" value="ChanN-like"/>
    <property type="match status" value="1"/>
</dbReference>
<protein>
    <submittedName>
        <fullName evidence="3">ChaN family lipoprotein</fullName>
    </submittedName>
</protein>
<sequence>MRSPTLGLSACLLGLWLCWGSPSWAQVLREPTQEQVLSQDEFLSRLEGVRVLYLGEVHNRPDDQAAQLQILQQWYEQNPELAIGLEMFERPRQVYIDQYLAGEISEAEFLELSEFETRWGFPWESYAPILRFAKAHNLPVLALNAPIEAIREVARGGFDNLSPQNLSYLPPVEEFDLENQAYRQRLQDLFESYHQGHGSSEGFETFFKAQVLWDETMSYHVAEFLQTHPERAMVVIAGQGHILYGDGIPSRVERRLEEIEQLSLVFDPDPTLSSTPERPLADIIWHHEDSDLASDPETPPD</sequence>
<gene>
    <name evidence="3" type="ORF">NEA10_18190</name>
</gene>
<dbReference type="RefSeq" id="WP_252662752.1">
    <property type="nucleotide sequence ID" value="NZ_CP098611.1"/>
</dbReference>
<evidence type="ECO:0000256" key="1">
    <source>
        <dbReference type="SAM" id="MobiDB-lite"/>
    </source>
</evidence>
<name>A0ABY5AP90_9CYAN</name>
<evidence type="ECO:0000259" key="2">
    <source>
        <dbReference type="Pfam" id="PF04187"/>
    </source>
</evidence>
<proteinExistence type="predicted"/>